<reference evidence="4" key="1">
    <citation type="submission" date="2023-02" db="EMBL/GenBank/DDBJ databases">
        <title>Nocardiopsis ansamitocini NBRC 112285.</title>
        <authorList>
            <person name="Ichikawa N."/>
            <person name="Sato H."/>
            <person name="Tonouchi N."/>
        </authorList>
    </citation>
    <scope>NUCLEOTIDE SEQUENCE</scope>
    <source>
        <strain evidence="4">NBRC 112285</strain>
    </source>
</reference>
<evidence type="ECO:0000259" key="3">
    <source>
        <dbReference type="PROSITE" id="PS50977"/>
    </source>
</evidence>
<dbReference type="Pfam" id="PF17940">
    <property type="entry name" value="TetR_C_31"/>
    <property type="match status" value="1"/>
</dbReference>
<dbReference type="InterPro" id="IPR009057">
    <property type="entry name" value="Homeodomain-like_sf"/>
</dbReference>
<evidence type="ECO:0000313" key="5">
    <source>
        <dbReference type="Proteomes" id="UP001165092"/>
    </source>
</evidence>
<dbReference type="Pfam" id="PF00440">
    <property type="entry name" value="TetR_N"/>
    <property type="match status" value="1"/>
</dbReference>
<dbReference type="EMBL" id="BSQG01000004">
    <property type="protein sequence ID" value="GLU48231.1"/>
    <property type="molecule type" value="Genomic_DNA"/>
</dbReference>
<dbReference type="PANTHER" id="PTHR30055">
    <property type="entry name" value="HTH-TYPE TRANSCRIPTIONAL REGULATOR RUTR"/>
    <property type="match status" value="1"/>
</dbReference>
<feature type="domain" description="HTH tetR-type" evidence="3">
    <location>
        <begin position="5"/>
        <end position="65"/>
    </location>
</feature>
<dbReference type="SUPFAM" id="SSF46689">
    <property type="entry name" value="Homeodomain-like"/>
    <property type="match status" value="1"/>
</dbReference>
<feature type="DNA-binding region" description="H-T-H motif" evidence="2">
    <location>
        <begin position="28"/>
        <end position="47"/>
    </location>
</feature>
<dbReference type="PANTHER" id="PTHR30055:SF231">
    <property type="entry name" value="TRANSCRIPTIONAL REGULATORY PROTEIN (PROBABLY DEOR-FAMILY)-RELATED"/>
    <property type="match status" value="1"/>
</dbReference>
<dbReference type="InterPro" id="IPR041583">
    <property type="entry name" value="TetR_C_31"/>
</dbReference>
<comment type="caution">
    <text evidence="4">The sequence shown here is derived from an EMBL/GenBank/DDBJ whole genome shotgun (WGS) entry which is preliminary data.</text>
</comment>
<organism evidence="4 5">
    <name type="scientific">Nocardiopsis ansamitocini</name>
    <dbReference type="NCBI Taxonomy" id="1670832"/>
    <lineage>
        <taxon>Bacteria</taxon>
        <taxon>Bacillati</taxon>
        <taxon>Actinomycetota</taxon>
        <taxon>Actinomycetes</taxon>
        <taxon>Streptosporangiales</taxon>
        <taxon>Nocardiopsidaceae</taxon>
        <taxon>Nocardiopsis</taxon>
    </lineage>
</organism>
<dbReference type="RefSeq" id="WP_285759697.1">
    <property type="nucleotide sequence ID" value="NZ_BSQG01000004.1"/>
</dbReference>
<evidence type="ECO:0000256" key="2">
    <source>
        <dbReference type="PROSITE-ProRule" id="PRU00335"/>
    </source>
</evidence>
<name>A0A9W6P729_9ACTN</name>
<dbReference type="GO" id="GO:0000976">
    <property type="term" value="F:transcription cis-regulatory region binding"/>
    <property type="evidence" value="ECO:0007669"/>
    <property type="project" value="TreeGrafter"/>
</dbReference>
<protein>
    <submittedName>
        <fullName evidence="4">TetR family transcriptional regulator</fullName>
    </submittedName>
</protein>
<sequence length="210" mass="23278">MVRNPQRRAALVDAAIEVLAREGARGLTFRAVDAEAQVPTGTASNYFADRDVLFTQVGGRIYQRLEPDAALVATRLAGPRDREQVAHLMRDLVDRVTAFRSGYLALLELRLEATRRPELRAVLTRTIRADVDANITYHLDSGLPGDATTVVLLYLAMNWLIVERLTLPDVFTEEQIHELVTAVVERVLPAEGTDGVHDDRPAGSAKNLRK</sequence>
<dbReference type="GO" id="GO:0003700">
    <property type="term" value="F:DNA-binding transcription factor activity"/>
    <property type="evidence" value="ECO:0007669"/>
    <property type="project" value="TreeGrafter"/>
</dbReference>
<dbReference type="Proteomes" id="UP001165092">
    <property type="component" value="Unassembled WGS sequence"/>
</dbReference>
<dbReference type="InterPro" id="IPR001647">
    <property type="entry name" value="HTH_TetR"/>
</dbReference>
<proteinExistence type="predicted"/>
<gene>
    <name evidence="4" type="ORF">Nans01_25820</name>
</gene>
<dbReference type="PROSITE" id="PS50977">
    <property type="entry name" value="HTH_TETR_2"/>
    <property type="match status" value="1"/>
</dbReference>
<keyword evidence="1 2" id="KW-0238">DNA-binding</keyword>
<evidence type="ECO:0000256" key="1">
    <source>
        <dbReference type="ARBA" id="ARBA00023125"/>
    </source>
</evidence>
<dbReference type="InterPro" id="IPR050109">
    <property type="entry name" value="HTH-type_TetR-like_transc_reg"/>
</dbReference>
<keyword evidence="5" id="KW-1185">Reference proteome</keyword>
<dbReference type="AlphaFoldDB" id="A0A9W6P729"/>
<accession>A0A9W6P729</accession>
<evidence type="ECO:0000313" key="4">
    <source>
        <dbReference type="EMBL" id="GLU48231.1"/>
    </source>
</evidence>
<dbReference type="Gene3D" id="1.10.357.10">
    <property type="entry name" value="Tetracycline Repressor, domain 2"/>
    <property type="match status" value="1"/>
</dbReference>